<name>A0A8J7U729_9BACT</name>
<protein>
    <submittedName>
        <fullName evidence="2">Uncharacterized protein</fullName>
    </submittedName>
</protein>
<dbReference type="Proteomes" id="UP000664417">
    <property type="component" value="Unassembled WGS sequence"/>
</dbReference>
<proteinExistence type="predicted"/>
<evidence type="ECO:0000313" key="2">
    <source>
        <dbReference type="EMBL" id="MBO1323387.1"/>
    </source>
</evidence>
<organism evidence="2 3">
    <name type="scientific">Acanthopleuribacter pedis</name>
    <dbReference type="NCBI Taxonomy" id="442870"/>
    <lineage>
        <taxon>Bacteria</taxon>
        <taxon>Pseudomonadati</taxon>
        <taxon>Acidobacteriota</taxon>
        <taxon>Holophagae</taxon>
        <taxon>Acanthopleuribacterales</taxon>
        <taxon>Acanthopleuribacteraceae</taxon>
        <taxon>Acanthopleuribacter</taxon>
    </lineage>
</organism>
<feature type="region of interest" description="Disordered" evidence="1">
    <location>
        <begin position="521"/>
        <end position="555"/>
    </location>
</feature>
<accession>A0A8J7U729</accession>
<comment type="caution">
    <text evidence="2">The sequence shown here is derived from an EMBL/GenBank/DDBJ whole genome shotgun (WGS) entry which is preliminary data.</text>
</comment>
<evidence type="ECO:0000256" key="1">
    <source>
        <dbReference type="SAM" id="MobiDB-lite"/>
    </source>
</evidence>
<dbReference type="RefSeq" id="WP_207863540.1">
    <property type="nucleotide sequence ID" value="NZ_JAFREP010000063.1"/>
</dbReference>
<dbReference type="EMBL" id="JAFREP010000063">
    <property type="protein sequence ID" value="MBO1323387.1"/>
    <property type="molecule type" value="Genomic_DNA"/>
</dbReference>
<feature type="compositionally biased region" description="Polar residues" evidence="1">
    <location>
        <begin position="542"/>
        <end position="555"/>
    </location>
</feature>
<sequence>MFTLLIVSLLMQASPAGPVPHHLYPDERVMDRTLYHLRTSRTMMSDYPELYRQRWSSAMEGPCPEVLVGPEPNADNPLEVPCTVIPYAPNPIQPIPLALVMGYQHVVYTPPRSPTSTKASMSLSWEYTLISAGINWKITINSEGVKHDIWYCDYRTFPVEIEILPLVTVTVDMLQPYQYYHIAVQPTGNYTIQTHRIRAWETPISAMNLGLIYDVWPNRTKCGTETYIYTTKPAEELMEVLGSIAGDAAELVDGDQHIIITPMLGFKHCGEFSYPLFHRIMNHRPAPTPALYGEGPPLEIWSIQGARDHSESTAQVLDPNATITHGRVAGVREELQASGLQGPILTDPNMVEAVEAQRNREDRRFKSGRDLTDAALSLIQMLRDNPDNDHLWELFERFVGPNIDHIERMNDTQIEFNPFGRHCTDQGYLGHIPVLGAHFFEQLGEHCTFCQYHDRIVIEPRRGWSHSRLNYVDWVWSALHGPRGNLREKAHRFIRTLILPDPSEPPRETLTDLQNRLGRRQVNQAQQGQTPPPTLSDLEATPSDTTENSTQSETADSLPGIFLQPFVRCTDPTWTIEYLTLYGEIEDVLQAPCGLLWGVAG</sequence>
<reference evidence="2" key="1">
    <citation type="submission" date="2021-03" db="EMBL/GenBank/DDBJ databases">
        <authorList>
            <person name="Wang G."/>
        </authorList>
    </citation>
    <scope>NUCLEOTIDE SEQUENCE</scope>
    <source>
        <strain evidence="2">KCTC 12899</strain>
    </source>
</reference>
<keyword evidence="3" id="KW-1185">Reference proteome</keyword>
<evidence type="ECO:0000313" key="3">
    <source>
        <dbReference type="Proteomes" id="UP000664417"/>
    </source>
</evidence>
<gene>
    <name evidence="2" type="ORF">J3U88_33280</name>
</gene>
<dbReference type="AlphaFoldDB" id="A0A8J7U729"/>